<dbReference type="OrthoDB" id="4956826at2759"/>
<name>A0A0B4G843_METAF</name>
<comment type="caution">
    <text evidence="2">The sequence shown here is derived from an EMBL/GenBank/DDBJ whole genome shotgun (WGS) entry which is preliminary data.</text>
</comment>
<gene>
    <name evidence="2" type="ORF">MAN_06718</name>
</gene>
<dbReference type="EMBL" id="AZNF01000008">
    <property type="protein sequence ID" value="KID64544.1"/>
    <property type="molecule type" value="Genomic_DNA"/>
</dbReference>
<dbReference type="VEuPathDB" id="FungiDB:MAN_06718"/>
<feature type="domain" description="Heterokaryon incompatibility" evidence="1">
    <location>
        <begin position="26"/>
        <end position="118"/>
    </location>
</feature>
<sequence length="346" mass="40146">MHLLQLSSNGDLSLTRDLTDVSQYPYAILSHTWGNDEDEVTFEDIGTDIMKAKAGYRKIQFCGERARHDGLHFFWVDTCCIKKSDNNELSTAINSMFRWYQNAKKCYVYLSDVSAFHEDDKTARMAEDVTNSLRASRWFTRGWTLQELIAPDSVQFFSSDESLLGDKTSRLQTLWEITKIPARGLLGSNLSEFTVAEIMSWAYDRQTKLEEDKVYCLTGLFEVYLPLIYGEGLSNARERFQFELQRRLLRQPQAVAEQPLLKPPNARSLTNHPVRGNYRRVHVTLVYWEVDKVEDLASHLGVSTGMAIFCARHPESLLRRLGHSRLSFGWALRRRKFKHLIFSWWA</sequence>
<dbReference type="Proteomes" id="UP000031186">
    <property type="component" value="Unassembled WGS sequence"/>
</dbReference>
<evidence type="ECO:0000313" key="3">
    <source>
        <dbReference type="Proteomes" id="UP000031186"/>
    </source>
</evidence>
<evidence type="ECO:0000259" key="1">
    <source>
        <dbReference type="Pfam" id="PF06985"/>
    </source>
</evidence>
<reference evidence="2 3" key="1">
    <citation type="journal article" date="2014" name="Proc. Natl. Acad. Sci. U.S.A.">
        <title>Trajectory and genomic determinants of fungal-pathogen speciation and host adaptation.</title>
        <authorList>
            <person name="Hu X."/>
            <person name="Xiao G."/>
            <person name="Zheng P."/>
            <person name="Shang Y."/>
            <person name="Su Y."/>
            <person name="Zhang X."/>
            <person name="Liu X."/>
            <person name="Zhan S."/>
            <person name="St Leger R.J."/>
            <person name="Wang C."/>
        </authorList>
    </citation>
    <scope>NUCLEOTIDE SEQUENCE [LARGE SCALE GENOMIC DNA]</scope>
    <source>
        <strain evidence="2 3">ARSEF 549</strain>
    </source>
</reference>
<dbReference type="PANTHER" id="PTHR10622:SF10">
    <property type="entry name" value="HET DOMAIN-CONTAINING PROTEIN"/>
    <property type="match status" value="1"/>
</dbReference>
<dbReference type="Pfam" id="PF06985">
    <property type="entry name" value="HET"/>
    <property type="match status" value="1"/>
</dbReference>
<dbReference type="PANTHER" id="PTHR10622">
    <property type="entry name" value="HET DOMAIN-CONTAINING PROTEIN"/>
    <property type="match status" value="1"/>
</dbReference>
<proteinExistence type="predicted"/>
<accession>A0A0B4G843</accession>
<dbReference type="AlphaFoldDB" id="A0A0B4G843"/>
<dbReference type="HOGENOM" id="CLU_000288_138_0_1"/>
<dbReference type="InterPro" id="IPR010730">
    <property type="entry name" value="HET"/>
</dbReference>
<protein>
    <submittedName>
        <fullName evidence="2">Beta transducin-like protein HET-E2C40</fullName>
    </submittedName>
</protein>
<organism evidence="2 3">
    <name type="scientific">Metarhizium anisopliae (strain ARSEF 549)</name>
    <dbReference type="NCBI Taxonomy" id="3151832"/>
    <lineage>
        <taxon>Eukaryota</taxon>
        <taxon>Fungi</taxon>
        <taxon>Dikarya</taxon>
        <taxon>Ascomycota</taxon>
        <taxon>Pezizomycotina</taxon>
        <taxon>Sordariomycetes</taxon>
        <taxon>Hypocreomycetidae</taxon>
        <taxon>Hypocreales</taxon>
        <taxon>Clavicipitaceae</taxon>
        <taxon>Metarhizium</taxon>
    </lineage>
</organism>
<keyword evidence="3" id="KW-1185">Reference proteome</keyword>
<feature type="non-terminal residue" evidence="2">
    <location>
        <position position="1"/>
    </location>
</feature>
<evidence type="ECO:0000313" key="2">
    <source>
        <dbReference type="EMBL" id="KID64544.1"/>
    </source>
</evidence>